<protein>
    <submittedName>
        <fullName evidence="2">Uncharacterized protein</fullName>
    </submittedName>
</protein>
<comment type="caution">
    <text evidence="2">The sequence shown here is derived from an EMBL/GenBank/DDBJ whole genome shotgun (WGS) entry which is preliminary data.</text>
</comment>
<evidence type="ECO:0000313" key="3">
    <source>
        <dbReference type="Proteomes" id="UP000712600"/>
    </source>
</evidence>
<dbReference type="Proteomes" id="UP000712600">
    <property type="component" value="Unassembled WGS sequence"/>
</dbReference>
<dbReference type="EMBL" id="QGKX02000996">
    <property type="protein sequence ID" value="KAF3552723.1"/>
    <property type="molecule type" value="Genomic_DNA"/>
</dbReference>
<proteinExistence type="predicted"/>
<feature type="region of interest" description="Disordered" evidence="1">
    <location>
        <begin position="295"/>
        <end position="351"/>
    </location>
</feature>
<name>A0A8S9QK38_BRACR</name>
<gene>
    <name evidence="2" type="ORF">F2Q69_00018010</name>
</gene>
<dbReference type="AlphaFoldDB" id="A0A8S9QK38"/>
<accession>A0A8S9QK38</accession>
<sequence>MQPHSIATTPFVNVPSPVFNNPYPLGTPTMSPIIRPMINEMINNLVTNTPQSPSQVSQLLDLLGPFGLGGGSGSSSSSGYLGFDPSVFQSVNQPFGLGGGSGSSLSSGYLGFDPSVFSSVGQPFGLGGGSGSSSSFGYLGFDPSVFSTVNQPFGLGGGSSSSLSSGYLGFDPSVFPSVDPSVFAGFDPSLLSTGVTDTVVIPIYGNGDDCNSSSKGVLLPPRPNAKRVESFRQKIINRGIPLIPWPEKMEHTRIGLQALAQGDEFGLVVHTSEVPPFDDVDSFFDTTSLRRNRRRSFQVAEVGPSPGARASLQRSQTVNPTEVVTSASSTRRRREDVNSGPRTMSRRRRLR</sequence>
<organism evidence="2 3">
    <name type="scientific">Brassica cretica</name>
    <name type="common">Mustard</name>
    <dbReference type="NCBI Taxonomy" id="69181"/>
    <lineage>
        <taxon>Eukaryota</taxon>
        <taxon>Viridiplantae</taxon>
        <taxon>Streptophyta</taxon>
        <taxon>Embryophyta</taxon>
        <taxon>Tracheophyta</taxon>
        <taxon>Spermatophyta</taxon>
        <taxon>Magnoliopsida</taxon>
        <taxon>eudicotyledons</taxon>
        <taxon>Gunneridae</taxon>
        <taxon>Pentapetalae</taxon>
        <taxon>rosids</taxon>
        <taxon>malvids</taxon>
        <taxon>Brassicales</taxon>
        <taxon>Brassicaceae</taxon>
        <taxon>Brassiceae</taxon>
        <taxon>Brassica</taxon>
    </lineage>
</organism>
<reference evidence="2" key="1">
    <citation type="submission" date="2019-12" db="EMBL/GenBank/DDBJ databases">
        <title>Genome sequencing and annotation of Brassica cretica.</title>
        <authorList>
            <person name="Studholme D.J."/>
            <person name="Sarris P."/>
        </authorList>
    </citation>
    <scope>NUCLEOTIDE SEQUENCE</scope>
    <source>
        <strain evidence="2">PFS-109/04</strain>
        <tissue evidence="2">Leaf</tissue>
    </source>
</reference>
<evidence type="ECO:0000313" key="2">
    <source>
        <dbReference type="EMBL" id="KAF3552723.1"/>
    </source>
</evidence>
<evidence type="ECO:0000256" key="1">
    <source>
        <dbReference type="SAM" id="MobiDB-lite"/>
    </source>
</evidence>